<name>A0A3S9UAI9_9CAUD</name>
<accession>A0A3S9UAI9</accession>
<dbReference type="KEGG" id="vg:77930140"/>
<evidence type="ECO:0000256" key="1">
    <source>
        <dbReference type="SAM" id="MobiDB-lite"/>
    </source>
</evidence>
<sequence>MPLLRRSVPRRGVHPVSPNHQPTKGKSMKATTPVRVNTTADLELGRDPIEDWVNVATVRPATITPLMLDDGPGARIRFAVDLGALADHAELIVPFAALAEFVDQVREGGLDGFVDALDHRPPRGRSRKYIDAYTLGEVEARGRAQ</sequence>
<evidence type="ECO:0008006" key="4">
    <source>
        <dbReference type="Google" id="ProtNLM"/>
    </source>
</evidence>
<feature type="region of interest" description="Disordered" evidence="1">
    <location>
        <begin position="1"/>
        <end position="31"/>
    </location>
</feature>
<reference evidence="2 3" key="1">
    <citation type="submission" date="2018-12" db="EMBL/GenBank/DDBJ databases">
        <authorList>
            <person name="Divens A.M."/>
            <person name="Stoner T.H."/>
            <person name="Garlena R.A."/>
            <person name="Russell D.A."/>
            <person name="Pope W.H."/>
            <person name="Jacobs-Sera D."/>
            <person name="Hatfull G.F."/>
        </authorList>
    </citation>
    <scope>NUCLEOTIDE SEQUENCE [LARGE SCALE GENOMIC DNA]</scope>
</reference>
<protein>
    <recommendedName>
        <fullName evidence="4">Tail assembly chaperone</fullName>
    </recommendedName>
</protein>
<dbReference type="GeneID" id="77930140"/>
<dbReference type="EMBL" id="MK279848">
    <property type="protein sequence ID" value="AZS07317.1"/>
    <property type="molecule type" value="Genomic_DNA"/>
</dbReference>
<organism evidence="2 3">
    <name type="scientific">Gordonia phage Dorito</name>
    <dbReference type="NCBI Taxonomy" id="2499023"/>
    <lineage>
        <taxon>Viruses</taxon>
        <taxon>Duplodnaviria</taxon>
        <taxon>Heunggongvirae</taxon>
        <taxon>Uroviricota</taxon>
        <taxon>Caudoviricetes</taxon>
        <taxon>Beenievirus</taxon>
        <taxon>Beenievirus dorito</taxon>
    </lineage>
</organism>
<gene>
    <name evidence="2" type="primary">47</name>
    <name evidence="2" type="ORF">PBI_DORITO_47</name>
</gene>
<evidence type="ECO:0000313" key="3">
    <source>
        <dbReference type="Proteomes" id="UP000288422"/>
    </source>
</evidence>
<evidence type="ECO:0000313" key="2">
    <source>
        <dbReference type="EMBL" id="AZS07317.1"/>
    </source>
</evidence>
<keyword evidence="3" id="KW-1185">Reference proteome</keyword>
<dbReference type="RefSeq" id="YP_010654294.1">
    <property type="nucleotide sequence ID" value="NC_070809.1"/>
</dbReference>
<dbReference type="Proteomes" id="UP000288422">
    <property type="component" value="Segment"/>
</dbReference>
<proteinExistence type="predicted"/>